<dbReference type="RefSeq" id="WP_106676263.1">
    <property type="nucleotide sequence ID" value="NZ_JACHWV010000010.1"/>
</dbReference>
<dbReference type="EMBL" id="PXOT01000010">
    <property type="protein sequence ID" value="PSG94494.1"/>
    <property type="molecule type" value="Genomic_DNA"/>
</dbReference>
<proteinExistence type="predicted"/>
<name>A0A2T1NNN9_9FLAO</name>
<gene>
    <name evidence="1" type="ORF">C7H61_00745</name>
</gene>
<evidence type="ECO:0008006" key="3">
    <source>
        <dbReference type="Google" id="ProtNLM"/>
    </source>
</evidence>
<comment type="caution">
    <text evidence="1">The sequence shown here is derived from an EMBL/GenBank/DDBJ whole genome shotgun (WGS) entry which is preliminary data.</text>
</comment>
<accession>A0A2T1NNN9</accession>
<reference evidence="1 2" key="1">
    <citation type="submission" date="2018-03" db="EMBL/GenBank/DDBJ databases">
        <title>Mesoflavibacter sp. HG37 and Mesoflavibacter sp. HG96 sp.nov., two marine bacteria isolated from seawater of Western Pacific Ocean.</title>
        <authorList>
            <person name="Cheng H."/>
            <person name="Wu Y.-H."/>
            <person name="Guo L.-L."/>
            <person name="Xu X.-W."/>
        </authorList>
    </citation>
    <scope>NUCLEOTIDE SEQUENCE [LARGE SCALE GENOMIC DNA]</scope>
    <source>
        <strain evidence="1 2">KCTC 42117</strain>
    </source>
</reference>
<evidence type="ECO:0000313" key="2">
    <source>
        <dbReference type="Proteomes" id="UP000238430"/>
    </source>
</evidence>
<organism evidence="1 2">
    <name type="scientific">Mesoflavibacter zeaxanthinifaciens subsp. sabulilitoris</name>
    <dbReference type="NCBI Taxonomy" id="1520893"/>
    <lineage>
        <taxon>Bacteria</taxon>
        <taxon>Pseudomonadati</taxon>
        <taxon>Bacteroidota</taxon>
        <taxon>Flavobacteriia</taxon>
        <taxon>Flavobacteriales</taxon>
        <taxon>Flavobacteriaceae</taxon>
        <taxon>Mesoflavibacter</taxon>
    </lineage>
</organism>
<keyword evidence="2" id="KW-1185">Reference proteome</keyword>
<sequence>MDSNTNTEEKKPSFIKRLQKFFYQTKDVYSTLTDENYRHNKHLNKTIVNFNFINDYKTAKDFFSINLATKRGVTPELKTIYQKYKTKELYLNKNEKITPLGHIKFKSNSNSVRLINFGITKNNAIKVSYQNIEGVPLWSKFNPKQFKDIIKHIQPKENEILSIDKNFFDKDLNSLDKEKINELNQKFNTIVINSIEQNHYLKKDTLLLNEKIINEPKQYEGRIIKLPGFQNGKDAYHILKESNDNHVRFMTLNKPKGINDHILLNKQELKDINKDPITIVSQLNKNIYLGQNLNNERRIGVKANQEIKWMKDDEFLKEKTISNDYKKDIIKTIQNRNFLDERTLKVYDNIIVKQKYGTGELYAAQKNDPSSKFIPITNKELDAIKSGIAKRQDNTIILDPKKSNNKLQL</sequence>
<evidence type="ECO:0000313" key="1">
    <source>
        <dbReference type="EMBL" id="PSG94494.1"/>
    </source>
</evidence>
<dbReference type="AlphaFoldDB" id="A0A2T1NNN9"/>
<dbReference type="Proteomes" id="UP000238430">
    <property type="component" value="Unassembled WGS sequence"/>
</dbReference>
<protein>
    <recommendedName>
        <fullName evidence="3">DUF3945 domain-containing protein</fullName>
    </recommendedName>
</protein>